<comment type="caution">
    <text evidence="2">The sequence shown here is derived from an EMBL/GenBank/DDBJ whole genome shotgun (WGS) entry which is preliminary data.</text>
</comment>
<organism evidence="2 3">
    <name type="scientific">Pseudaquabacterium inlustre</name>
    <dbReference type="NCBI Taxonomy" id="2984192"/>
    <lineage>
        <taxon>Bacteria</taxon>
        <taxon>Pseudomonadati</taxon>
        <taxon>Pseudomonadota</taxon>
        <taxon>Betaproteobacteria</taxon>
        <taxon>Burkholderiales</taxon>
        <taxon>Sphaerotilaceae</taxon>
        <taxon>Pseudaquabacterium</taxon>
    </lineage>
</organism>
<dbReference type="PANTHER" id="PTHR39338:SF6">
    <property type="entry name" value="BLL5662 PROTEIN"/>
    <property type="match status" value="1"/>
</dbReference>
<dbReference type="RefSeq" id="WP_341409968.1">
    <property type="nucleotide sequence ID" value="NZ_JBBUTH010000004.1"/>
</dbReference>
<dbReference type="SMART" id="SM00327">
    <property type="entry name" value="VWA"/>
    <property type="match status" value="1"/>
</dbReference>
<dbReference type="EMBL" id="JBBUTH010000004">
    <property type="protein sequence ID" value="MEK8050284.1"/>
    <property type="molecule type" value="Genomic_DNA"/>
</dbReference>
<dbReference type="InterPro" id="IPR008912">
    <property type="entry name" value="Uncharacterised_CoxE"/>
</dbReference>
<reference evidence="2 3" key="1">
    <citation type="submission" date="2024-04" db="EMBL/GenBank/DDBJ databases">
        <title>Novel species of the genus Ideonella isolated from streams.</title>
        <authorList>
            <person name="Lu H."/>
        </authorList>
    </citation>
    <scope>NUCLEOTIDE SEQUENCE [LARGE SCALE GENOMIC DNA]</scope>
    <source>
        <strain evidence="2 3">DXS22W</strain>
    </source>
</reference>
<feature type="domain" description="VWFA" evidence="1">
    <location>
        <begin position="231"/>
        <end position="398"/>
    </location>
</feature>
<protein>
    <submittedName>
        <fullName evidence="2">VWA domain-containing protein</fullName>
    </submittedName>
</protein>
<dbReference type="Gene3D" id="3.40.50.410">
    <property type="entry name" value="von Willebrand factor, type A domain"/>
    <property type="match status" value="1"/>
</dbReference>
<evidence type="ECO:0000313" key="3">
    <source>
        <dbReference type="Proteomes" id="UP001365405"/>
    </source>
</evidence>
<name>A0ABU9CHS8_9BURK</name>
<gene>
    <name evidence="2" type="ORF">AACH10_08535</name>
</gene>
<dbReference type="InterPro" id="IPR036465">
    <property type="entry name" value="vWFA_dom_sf"/>
</dbReference>
<sequence length="400" mass="43913">MTDATVAGTPGALADPLGAIAGFAATLREHGFRIGIAEQQAFVQAAMALPVTQSRLLDAAWRAIACQNRRDWARWPDLFQRYWHPRRVRGSTRVSGMTRPSRDLRQAVEQMHAGMDAAAGAPTRDTGASDAALEDTLQAASDDPGRAHTLGGASRTDPLHERSFSQWLPQDLARLNQLAERIAERLRQRLTRCWQARSTGRRLDLRRTLRASLATGGLPLAPAWRQPRRERPRLFILVDVSRSMEIHAQLFLRIARAFVTASQPGQARVFVFHTRLAEVTPLLQRDSATVQEKVNAVASGFGGGTRIATSVDDFVRVHARAQLGRRAQVWLLSDGFDADAPDALAEALARVRSRGARITWFHPTPAAPASAAVQAARPQIERFIRLASLADLEAAASLIH</sequence>
<dbReference type="CDD" id="cd00198">
    <property type="entry name" value="vWFA"/>
    <property type="match status" value="1"/>
</dbReference>
<proteinExistence type="predicted"/>
<dbReference type="PIRSF" id="PIRSF010256">
    <property type="entry name" value="CoxE_vWa"/>
    <property type="match status" value="1"/>
</dbReference>
<dbReference type="InterPro" id="IPR002035">
    <property type="entry name" value="VWF_A"/>
</dbReference>
<evidence type="ECO:0000313" key="2">
    <source>
        <dbReference type="EMBL" id="MEK8050284.1"/>
    </source>
</evidence>
<accession>A0ABU9CHS8</accession>
<dbReference type="SUPFAM" id="SSF53300">
    <property type="entry name" value="vWA-like"/>
    <property type="match status" value="1"/>
</dbReference>
<dbReference type="PANTHER" id="PTHR39338">
    <property type="entry name" value="BLL5662 PROTEIN-RELATED"/>
    <property type="match status" value="1"/>
</dbReference>
<keyword evidence="3" id="KW-1185">Reference proteome</keyword>
<dbReference type="Pfam" id="PF05762">
    <property type="entry name" value="VWA_CoxE"/>
    <property type="match status" value="1"/>
</dbReference>
<evidence type="ECO:0000259" key="1">
    <source>
        <dbReference type="SMART" id="SM00327"/>
    </source>
</evidence>
<dbReference type="InterPro" id="IPR011195">
    <property type="entry name" value="UCP010256"/>
</dbReference>
<dbReference type="Proteomes" id="UP001365405">
    <property type="component" value="Unassembled WGS sequence"/>
</dbReference>